<name>A0A165D0D2_EXIGL</name>
<dbReference type="EMBL" id="KV426265">
    <property type="protein sequence ID" value="KZV83558.1"/>
    <property type="molecule type" value="Genomic_DNA"/>
</dbReference>
<dbReference type="OrthoDB" id="5297217at2759"/>
<dbReference type="Proteomes" id="UP000077266">
    <property type="component" value="Unassembled WGS sequence"/>
</dbReference>
<dbReference type="AlphaFoldDB" id="A0A165D0D2"/>
<dbReference type="SUPFAM" id="SSF52047">
    <property type="entry name" value="RNI-like"/>
    <property type="match status" value="1"/>
</dbReference>
<protein>
    <recommendedName>
        <fullName evidence="1">F-box domain-containing protein</fullName>
    </recommendedName>
</protein>
<accession>A0A165D0D2</accession>
<dbReference type="InterPro" id="IPR001810">
    <property type="entry name" value="F-box_dom"/>
</dbReference>
<dbReference type="Gene3D" id="3.80.10.10">
    <property type="entry name" value="Ribonuclease Inhibitor"/>
    <property type="match status" value="1"/>
</dbReference>
<dbReference type="SUPFAM" id="SSF81383">
    <property type="entry name" value="F-box domain"/>
    <property type="match status" value="1"/>
</dbReference>
<feature type="domain" description="F-box" evidence="1">
    <location>
        <begin position="4"/>
        <end position="48"/>
    </location>
</feature>
<evidence type="ECO:0000313" key="2">
    <source>
        <dbReference type="EMBL" id="KZV83558.1"/>
    </source>
</evidence>
<dbReference type="InterPro" id="IPR032675">
    <property type="entry name" value="LRR_dom_sf"/>
</dbReference>
<organism evidence="2 3">
    <name type="scientific">Exidia glandulosa HHB12029</name>
    <dbReference type="NCBI Taxonomy" id="1314781"/>
    <lineage>
        <taxon>Eukaryota</taxon>
        <taxon>Fungi</taxon>
        <taxon>Dikarya</taxon>
        <taxon>Basidiomycota</taxon>
        <taxon>Agaricomycotina</taxon>
        <taxon>Agaricomycetes</taxon>
        <taxon>Auriculariales</taxon>
        <taxon>Exidiaceae</taxon>
        <taxon>Exidia</taxon>
    </lineage>
</organism>
<keyword evidence="3" id="KW-1185">Reference proteome</keyword>
<dbReference type="InParanoid" id="A0A165D0D2"/>
<evidence type="ECO:0000313" key="3">
    <source>
        <dbReference type="Proteomes" id="UP000077266"/>
    </source>
</evidence>
<reference evidence="2 3" key="1">
    <citation type="journal article" date="2016" name="Mol. Biol. Evol.">
        <title>Comparative Genomics of Early-Diverging Mushroom-Forming Fungi Provides Insights into the Origins of Lignocellulose Decay Capabilities.</title>
        <authorList>
            <person name="Nagy L.G."/>
            <person name="Riley R."/>
            <person name="Tritt A."/>
            <person name="Adam C."/>
            <person name="Daum C."/>
            <person name="Floudas D."/>
            <person name="Sun H."/>
            <person name="Yadav J.S."/>
            <person name="Pangilinan J."/>
            <person name="Larsson K.H."/>
            <person name="Matsuura K."/>
            <person name="Barry K."/>
            <person name="Labutti K."/>
            <person name="Kuo R."/>
            <person name="Ohm R.A."/>
            <person name="Bhattacharya S.S."/>
            <person name="Shirouzu T."/>
            <person name="Yoshinaga Y."/>
            <person name="Martin F.M."/>
            <person name="Grigoriev I.V."/>
            <person name="Hibbett D.S."/>
        </authorList>
    </citation>
    <scope>NUCLEOTIDE SEQUENCE [LARGE SCALE GENOMIC DNA]</scope>
    <source>
        <strain evidence="2 3">HHB12029</strain>
    </source>
</reference>
<evidence type="ECO:0000259" key="1">
    <source>
        <dbReference type="Pfam" id="PF12937"/>
    </source>
</evidence>
<gene>
    <name evidence="2" type="ORF">EXIGLDRAFT_754317</name>
</gene>
<sequence length="474" mass="55164">MTRIEDLPYDIFPLIFQHVPNRSTVYNACLVCKTFAEVSTPSLYSTLTLWAVDWGLEKGPWPTIVAKPQYAEHVLYLHIVPQARAQRDTTSELGALLPRLINLRALKILTPGRNVFEPYDYTSTFTFLSSLLFRNSRRLRALTFAGHFQWTDPFSPFQHFSNVRHVTICGFDRTLWGLPRDDTHRFATDSTSHHIDQLSQLALTTAQHVESFEIEGHWAFSRAQHSMLYCLSKMTNLIRLDLTKLRGTIPMSELLPVVLKLRCLEHLSLVYLHDERWVAPEIPQQQSLPRLSSFTVAFRDVEIRADFDRLWLWILNFTKYCTLRHLVVRPLAKNGCKIRKAMKACITTHKSSLRTLRLEYTVIAQNDLRALLIELPDLVEFAFSANKGDIVKTFTGDRRAETLSLEKLDMRFHAVGDHFNSNDAARLMDSIPRLRHLAVNDYLWERYWLRDEDGNVYRDVTEPVKFRTEKDLLF</sequence>
<proteinExistence type="predicted"/>
<dbReference type="InterPro" id="IPR036047">
    <property type="entry name" value="F-box-like_dom_sf"/>
</dbReference>
<dbReference type="Pfam" id="PF12937">
    <property type="entry name" value="F-box-like"/>
    <property type="match status" value="1"/>
</dbReference>